<dbReference type="InterPro" id="IPR044183">
    <property type="entry name" value="PNSL4/FKBP13-like"/>
</dbReference>
<dbReference type="AlphaFoldDB" id="A4S6T1"/>
<dbReference type="EMBL" id="CP000593">
    <property type="protein sequence ID" value="ABO99291.1"/>
    <property type="molecule type" value="Genomic_DNA"/>
</dbReference>
<evidence type="ECO:0000313" key="3">
    <source>
        <dbReference type="EMBL" id="ABO99291.1"/>
    </source>
</evidence>
<dbReference type="OrthoDB" id="1902587at2759"/>
<name>A4S6T1_OSTLU</name>
<evidence type="ECO:0000259" key="2">
    <source>
        <dbReference type="PROSITE" id="PS50059"/>
    </source>
</evidence>
<dbReference type="HOGENOM" id="CLU_013615_10_2_1"/>
<dbReference type="RefSeq" id="XP_001422897.1">
    <property type="nucleotide sequence ID" value="XM_001422860.1"/>
</dbReference>
<gene>
    <name evidence="3" type="primary">FBP16-2_13</name>
    <name evidence="4" type="synonym">FBP16-2_21</name>
    <name evidence="4" type="ORF">OSTLU_36589</name>
    <name evidence="3" type="ORF">OSTLU_41512</name>
</gene>
<keyword evidence="1 3" id="KW-0413">Isomerase</keyword>
<dbReference type="OMA" id="HEIENPI"/>
<dbReference type="SUPFAM" id="SSF54534">
    <property type="entry name" value="FKBP-like"/>
    <property type="match status" value="1"/>
</dbReference>
<feature type="domain" description="PPIase FKBP-type" evidence="2">
    <location>
        <begin position="82"/>
        <end position="175"/>
    </location>
</feature>
<dbReference type="Gramene" id="ABP01256">
    <property type="protein sequence ID" value="ABP01256"/>
    <property type="gene ID" value="OSTLU_36589"/>
</dbReference>
<evidence type="ECO:0000256" key="1">
    <source>
        <dbReference type="PROSITE-ProRule" id="PRU00277"/>
    </source>
</evidence>
<comment type="catalytic activity">
    <reaction evidence="1">
        <text>[protein]-peptidylproline (omega=180) = [protein]-peptidylproline (omega=0)</text>
        <dbReference type="Rhea" id="RHEA:16237"/>
        <dbReference type="Rhea" id="RHEA-COMP:10747"/>
        <dbReference type="Rhea" id="RHEA-COMP:10748"/>
        <dbReference type="ChEBI" id="CHEBI:83833"/>
        <dbReference type="ChEBI" id="CHEBI:83834"/>
        <dbReference type="EC" id="5.2.1.8"/>
    </reaction>
</comment>
<keyword evidence="1" id="KW-0697">Rotamase</keyword>
<dbReference type="PANTHER" id="PTHR47833:SF2">
    <property type="entry name" value="PEPTIDYLPROLYL ISOMERASE"/>
    <property type="match status" value="1"/>
</dbReference>
<dbReference type="Gene3D" id="3.10.50.40">
    <property type="match status" value="1"/>
</dbReference>
<dbReference type="EMBL" id="CP000601">
    <property type="protein sequence ID" value="ABP01256.1"/>
    <property type="molecule type" value="Genomic_DNA"/>
</dbReference>
<organism evidence="3 5">
    <name type="scientific">Ostreococcus lucimarinus (strain CCE9901)</name>
    <dbReference type="NCBI Taxonomy" id="436017"/>
    <lineage>
        <taxon>Eukaryota</taxon>
        <taxon>Viridiplantae</taxon>
        <taxon>Chlorophyta</taxon>
        <taxon>Mamiellophyceae</taxon>
        <taxon>Mamiellales</taxon>
        <taxon>Bathycoccaceae</taxon>
        <taxon>Ostreococcus</taxon>
    </lineage>
</organism>
<dbReference type="RefSeq" id="XP_001420998.1">
    <property type="nucleotide sequence ID" value="XM_001420961.1"/>
</dbReference>
<dbReference type="InterPro" id="IPR046357">
    <property type="entry name" value="PPIase_dom_sf"/>
</dbReference>
<dbReference type="EC" id="5.2.1.8" evidence="1"/>
<dbReference type="PROSITE" id="PS50059">
    <property type="entry name" value="FKBP_PPIASE"/>
    <property type="match status" value="1"/>
</dbReference>
<dbReference type="GeneID" id="5005003"/>
<dbReference type="Proteomes" id="UP000001568">
    <property type="component" value="Chromosome 21"/>
</dbReference>
<protein>
    <recommendedName>
        <fullName evidence="1">peptidylprolyl isomerase</fullName>
        <ecNumber evidence="1">5.2.1.8</ecNumber>
    </recommendedName>
</protein>
<proteinExistence type="predicted"/>
<sequence length="175" mass="17629">MFASTLSRAAVVAAARAPDADASIASRRAAVAAGALAVALAPRGARARGLPTLECANELVVGARGLAFCDAVVGDGATPTASSVIKAHYVGRLESGRAFDSSYERGAPLQFKPSQVIQGWGLGICGDGDAIPAMRVGGKRRLVIPPELGYGARGAGGAIPPNATLYFDVELVAVA</sequence>
<accession>A4S6T1</accession>
<dbReference type="GO" id="GO:0003755">
    <property type="term" value="F:peptidyl-prolyl cis-trans isomerase activity"/>
    <property type="evidence" value="ECO:0007669"/>
    <property type="project" value="UniProtKB-KW"/>
</dbReference>
<dbReference type="InterPro" id="IPR001179">
    <property type="entry name" value="PPIase_FKBP_dom"/>
</dbReference>
<dbReference type="eggNOG" id="KOG0549">
    <property type="taxonomic scope" value="Eukaryota"/>
</dbReference>
<dbReference type="GeneID" id="5006955"/>
<dbReference type="Proteomes" id="UP000001568">
    <property type="component" value="Chromosome 13"/>
</dbReference>
<evidence type="ECO:0000313" key="4">
    <source>
        <dbReference type="EMBL" id="ABP01256.1"/>
    </source>
</evidence>
<keyword evidence="5" id="KW-1185">Reference proteome</keyword>
<dbReference type="Pfam" id="PF00254">
    <property type="entry name" value="FKBP_C"/>
    <property type="match status" value="1"/>
</dbReference>
<evidence type="ECO:0000313" key="5">
    <source>
        <dbReference type="Proteomes" id="UP000001568"/>
    </source>
</evidence>
<dbReference type="GO" id="GO:0009507">
    <property type="term" value="C:chloroplast"/>
    <property type="evidence" value="ECO:0007669"/>
    <property type="project" value="InterPro"/>
</dbReference>
<dbReference type="STRING" id="436017.A4S6T1"/>
<reference evidence="3 5" key="1">
    <citation type="journal article" date="2007" name="Proc. Natl. Acad. Sci. U.S.A.">
        <title>The tiny eukaryote Ostreococcus provides genomic insights into the paradox of plankton speciation.</title>
        <authorList>
            <person name="Palenik B."/>
            <person name="Grimwood J."/>
            <person name="Aerts A."/>
            <person name="Rouze P."/>
            <person name="Salamov A."/>
            <person name="Putnam N."/>
            <person name="Dupont C."/>
            <person name="Jorgensen R."/>
            <person name="Derelle E."/>
            <person name="Rombauts S."/>
            <person name="Zhou K."/>
            <person name="Otillar R."/>
            <person name="Merchant S.S."/>
            <person name="Podell S."/>
            <person name="Gaasterland T."/>
            <person name="Napoli C."/>
            <person name="Gendler K."/>
            <person name="Manuell A."/>
            <person name="Tai V."/>
            <person name="Vallon O."/>
            <person name="Piganeau G."/>
            <person name="Jancek S."/>
            <person name="Heijde M."/>
            <person name="Jabbari K."/>
            <person name="Bowler C."/>
            <person name="Lohr M."/>
            <person name="Robbens S."/>
            <person name="Werner G."/>
            <person name="Dubchak I."/>
            <person name="Pazour G.J."/>
            <person name="Ren Q."/>
            <person name="Paulsen I."/>
            <person name="Delwiche C."/>
            <person name="Schmutz J."/>
            <person name="Rokhsar D."/>
            <person name="Van de Peer Y."/>
            <person name="Moreau H."/>
            <person name="Grigoriev I.V."/>
        </authorList>
    </citation>
    <scope>NUCLEOTIDE SEQUENCE [LARGE SCALE GENOMIC DNA]</scope>
    <source>
        <strain evidence="3 5">CCE9901</strain>
    </source>
</reference>
<dbReference type="PANTHER" id="PTHR47833">
    <property type="entry name" value="PHOTOSYNTHETIC NDH SUBUNIT OF LUMENAL LOCATION 4, CHLOROPLASTIC"/>
    <property type="match status" value="1"/>
</dbReference>
<dbReference type="KEGG" id="olu:OSTLU_41512"/>
<dbReference type="KEGG" id="olu:OSTLU_36589"/>
<dbReference type="Gramene" id="ABO99291">
    <property type="protein sequence ID" value="ABO99291"/>
    <property type="gene ID" value="OSTLU_41512"/>
</dbReference>